<gene>
    <name evidence="1" type="ORF">ACFFJH_07715</name>
</gene>
<dbReference type="RefSeq" id="WP_390211445.1">
    <property type="nucleotide sequence ID" value="NZ_JBHLXJ010000008.1"/>
</dbReference>
<name>A0ABV6IF92_9BURK</name>
<reference evidence="1 2" key="1">
    <citation type="submission" date="2024-09" db="EMBL/GenBank/DDBJ databases">
        <authorList>
            <person name="Sun Q."/>
            <person name="Mori K."/>
        </authorList>
    </citation>
    <scope>NUCLEOTIDE SEQUENCE [LARGE SCALE GENOMIC DNA]</scope>
    <source>
        <strain evidence="1 2">CCM 8677</strain>
    </source>
</reference>
<dbReference type="InterPro" id="IPR009752">
    <property type="entry name" value="Phage_Mu_GpJ"/>
</dbReference>
<dbReference type="Pfam" id="PF07030">
    <property type="entry name" value="Phage_Mu_Gp36"/>
    <property type="match status" value="1"/>
</dbReference>
<organism evidence="1 2">
    <name type="scientific">Undibacterium danionis</name>
    <dbReference type="NCBI Taxonomy" id="1812100"/>
    <lineage>
        <taxon>Bacteria</taxon>
        <taxon>Pseudomonadati</taxon>
        <taxon>Pseudomonadota</taxon>
        <taxon>Betaproteobacteria</taxon>
        <taxon>Burkholderiales</taxon>
        <taxon>Oxalobacteraceae</taxon>
        <taxon>Undibacterium</taxon>
    </lineage>
</organism>
<dbReference type="EMBL" id="JBHLXJ010000008">
    <property type="protein sequence ID" value="MFC0349691.1"/>
    <property type="molecule type" value="Genomic_DNA"/>
</dbReference>
<protein>
    <submittedName>
        <fullName evidence="1">Gp436 family protein</fullName>
    </submittedName>
</protein>
<comment type="caution">
    <text evidence="1">The sequence shown here is derived from an EMBL/GenBank/DDBJ whole genome shotgun (WGS) entry which is preliminary data.</text>
</comment>
<sequence>MMYCSRSDLIAAFGAEELIQLTDREHASSINDDTLDKAIRAAQAEIDIWLAGSYKLPLPAVPEVLTRMACDITRYILSGDIGEDHPIARRHRDQLIKLKAISRGQASLGLDQAGSQTARVDLVQIAPGRNDFGDRGRW</sequence>
<evidence type="ECO:0000313" key="1">
    <source>
        <dbReference type="EMBL" id="MFC0349691.1"/>
    </source>
</evidence>
<evidence type="ECO:0000313" key="2">
    <source>
        <dbReference type="Proteomes" id="UP001589844"/>
    </source>
</evidence>
<proteinExistence type="predicted"/>
<dbReference type="Proteomes" id="UP001589844">
    <property type="component" value="Unassembled WGS sequence"/>
</dbReference>
<accession>A0ABV6IF92</accession>
<keyword evidence="2" id="KW-1185">Reference proteome</keyword>